<evidence type="ECO:0000256" key="11">
    <source>
        <dbReference type="ARBA" id="ARBA00023112"/>
    </source>
</evidence>
<evidence type="ECO:0000256" key="13">
    <source>
        <dbReference type="ARBA" id="ARBA00023285"/>
    </source>
</evidence>
<keyword evidence="13" id="KW-0170">Cobalt</keyword>
<evidence type="ECO:0000313" key="16">
    <source>
        <dbReference type="Proteomes" id="UP000614721"/>
    </source>
</evidence>
<keyword evidence="10" id="KW-0406">Ion transport</keyword>
<organism evidence="15 16">
    <name type="scientific">Proteus alimentorum</name>
    <dbReference type="NCBI Taxonomy" id="1973495"/>
    <lineage>
        <taxon>Bacteria</taxon>
        <taxon>Pseudomonadati</taxon>
        <taxon>Pseudomonadota</taxon>
        <taxon>Gammaproteobacteria</taxon>
        <taxon>Enterobacterales</taxon>
        <taxon>Morganellaceae</taxon>
        <taxon>Proteus</taxon>
    </lineage>
</organism>
<dbReference type="RefSeq" id="WP_196568688.1">
    <property type="nucleotide sequence ID" value="NZ_JADRYY010000042.1"/>
</dbReference>
<dbReference type="EMBL" id="JADSJP010000003">
    <property type="protein sequence ID" value="MBG2878092.1"/>
    <property type="molecule type" value="Genomic_DNA"/>
</dbReference>
<evidence type="ECO:0000256" key="9">
    <source>
        <dbReference type="ARBA" id="ARBA00022989"/>
    </source>
</evidence>
<evidence type="ECO:0000256" key="7">
    <source>
        <dbReference type="ARBA" id="ARBA00022596"/>
    </source>
</evidence>
<dbReference type="PANTHER" id="PTHR40659">
    <property type="entry name" value="NICKEL/COBALT EFFLUX SYSTEM RCNA"/>
    <property type="match status" value="1"/>
</dbReference>
<comment type="caution">
    <text evidence="15">The sequence shown here is derived from an EMBL/GenBank/DDBJ whole genome shotgun (WGS) entry which is preliminary data.</text>
</comment>
<dbReference type="Proteomes" id="UP000614721">
    <property type="component" value="Unassembled WGS sequence"/>
</dbReference>
<evidence type="ECO:0000256" key="12">
    <source>
        <dbReference type="ARBA" id="ARBA00023136"/>
    </source>
</evidence>
<evidence type="ECO:0000256" key="14">
    <source>
        <dbReference type="RuleBase" id="RU362101"/>
    </source>
</evidence>
<keyword evidence="5 14" id="KW-0813">Transport</keyword>
<proteinExistence type="inferred from homology"/>
<evidence type="ECO:0000256" key="6">
    <source>
        <dbReference type="ARBA" id="ARBA00022475"/>
    </source>
</evidence>
<comment type="similarity">
    <text evidence="3">Belongs to the NiCoT transporter (TC 2.A.52) family. RcnA subfamily.</text>
</comment>
<dbReference type="Pfam" id="PF03824">
    <property type="entry name" value="NicO"/>
    <property type="match status" value="1"/>
</dbReference>
<keyword evidence="12 14" id="KW-0472">Membrane</keyword>
<feature type="transmembrane region" description="Helical" evidence="14">
    <location>
        <begin position="247"/>
        <end position="276"/>
    </location>
</feature>
<evidence type="ECO:0000256" key="10">
    <source>
        <dbReference type="ARBA" id="ARBA00023065"/>
    </source>
</evidence>
<dbReference type="PANTHER" id="PTHR40659:SF1">
    <property type="entry name" value="NICKEL_COBALT EFFLUX SYSTEM RCNA"/>
    <property type="match status" value="1"/>
</dbReference>
<dbReference type="InterPro" id="IPR051224">
    <property type="entry name" value="NiCoT_RcnA"/>
</dbReference>
<feature type="transmembrane region" description="Helical" evidence="14">
    <location>
        <begin position="9"/>
        <end position="30"/>
    </location>
</feature>
<feature type="transmembrane region" description="Helical" evidence="14">
    <location>
        <begin position="221"/>
        <end position="241"/>
    </location>
</feature>
<protein>
    <recommendedName>
        <fullName evidence="14">Nickel/cobalt efflux system</fullName>
    </recommendedName>
</protein>
<evidence type="ECO:0000256" key="3">
    <source>
        <dbReference type="ARBA" id="ARBA00010428"/>
    </source>
</evidence>
<feature type="transmembrane region" description="Helical" evidence="14">
    <location>
        <begin position="103"/>
        <end position="127"/>
    </location>
</feature>
<feature type="transmembrane region" description="Helical" evidence="14">
    <location>
        <begin position="297"/>
        <end position="321"/>
    </location>
</feature>
<evidence type="ECO:0000313" key="15">
    <source>
        <dbReference type="EMBL" id="MBG2878092.1"/>
    </source>
</evidence>
<evidence type="ECO:0000256" key="5">
    <source>
        <dbReference type="ARBA" id="ARBA00022448"/>
    </source>
</evidence>
<comment type="function">
    <text evidence="1">Efflux system for nickel and cobalt.</text>
</comment>
<evidence type="ECO:0000256" key="2">
    <source>
        <dbReference type="ARBA" id="ARBA00004651"/>
    </source>
</evidence>
<keyword evidence="16" id="KW-1185">Reference proteome</keyword>
<comment type="subcellular location">
    <subcellularLocation>
        <location evidence="2 14">Cell membrane</location>
        <topology evidence="2 14">Multi-pass membrane protein</topology>
    </subcellularLocation>
</comment>
<evidence type="ECO:0000256" key="8">
    <source>
        <dbReference type="ARBA" id="ARBA00022692"/>
    </source>
</evidence>
<keyword evidence="8 14" id="KW-0812">Transmembrane</keyword>
<dbReference type="InterPro" id="IPR011541">
    <property type="entry name" value="Ni/Co_transpt_high_affinity"/>
</dbReference>
<feature type="transmembrane region" description="Helical" evidence="14">
    <location>
        <begin position="62"/>
        <end position="82"/>
    </location>
</feature>
<accession>A0ABS0IQ02</accession>
<keyword evidence="4" id="KW-0171">Cobalt transport</keyword>
<evidence type="ECO:0000256" key="4">
    <source>
        <dbReference type="ARBA" id="ARBA00022426"/>
    </source>
</evidence>
<sequence length="331" mass="37303">MSVTRNNSFLLSMIIILLIVGSLLLLAYFWSELTYYNIHWQKKMNSELATLMQDISENDWKVGFILIGVSFLYGLLHAIGPGHGKVIITAYISTHPTKLKKSAWLSVFASLLQGMVAIFIVTIILFLFDLSSAHLRAVSRYLENASYLLISLSGFIICVQTFRHLLRHRKKRNLKFQKATRIMTVPKCPYKQPVIMAEQQCCGHKHVITSEDLPSQWRSQLAVLLAIGCRPCSGALLVLLFSYALNIYYWGVVATIAMAIGTATTISLIALVVCYMRNYAYQLLTKKSNTAFQYIGVGGRVLVGLFFIFLGILMFNSSVILKAHDVMPLFR</sequence>
<name>A0ABS0IQ02_9GAMM</name>
<gene>
    <name evidence="15" type="ORF">I4902_02255</name>
</gene>
<keyword evidence="11" id="KW-0921">Nickel transport</keyword>
<keyword evidence="6" id="KW-1003">Cell membrane</keyword>
<keyword evidence="9 14" id="KW-1133">Transmembrane helix</keyword>
<feature type="transmembrane region" description="Helical" evidence="14">
    <location>
        <begin position="147"/>
        <end position="166"/>
    </location>
</feature>
<evidence type="ECO:0000256" key="1">
    <source>
        <dbReference type="ARBA" id="ARBA00002510"/>
    </source>
</evidence>
<keyword evidence="7" id="KW-0533">Nickel</keyword>
<reference evidence="15 16" key="1">
    <citation type="submission" date="2020-11" db="EMBL/GenBank/DDBJ databases">
        <title>Enhanced detection system for hospital associated transmission using whole genome sequencing surveillance.</title>
        <authorList>
            <person name="Harrison L.H."/>
            <person name="Van Tyne D."/>
            <person name="Marsh J.W."/>
            <person name="Griffith M.P."/>
            <person name="Snyder D.J."/>
            <person name="Cooper V.S."/>
            <person name="Mustapha M."/>
        </authorList>
    </citation>
    <scope>NUCLEOTIDE SEQUENCE [LARGE SCALE GENOMIC DNA]</scope>
    <source>
        <strain evidence="15 16">PR00075</strain>
    </source>
</reference>